<proteinExistence type="inferred from homology"/>
<comment type="subunit">
    <text evidence="10">Homodimer.</text>
</comment>
<evidence type="ECO:0000256" key="8">
    <source>
        <dbReference type="ARBA" id="ARBA00023235"/>
    </source>
</evidence>
<evidence type="ECO:0000256" key="1">
    <source>
        <dbReference type="ARBA" id="ARBA00000083"/>
    </source>
</evidence>
<dbReference type="EMBL" id="JAGQHS010000001">
    <property type="protein sequence ID" value="MCA9754219.1"/>
    <property type="molecule type" value="Genomic_DNA"/>
</dbReference>
<dbReference type="CDD" id="cd05247">
    <property type="entry name" value="UDP_G4E_1_SDR_e"/>
    <property type="match status" value="1"/>
</dbReference>
<keyword evidence="9 10" id="KW-0119">Carbohydrate metabolism</keyword>
<evidence type="ECO:0000313" key="12">
    <source>
        <dbReference type="EMBL" id="MCA9754219.1"/>
    </source>
</evidence>
<gene>
    <name evidence="12" type="primary">galE</name>
    <name evidence="12" type="ORF">KDA27_00340</name>
</gene>
<dbReference type="EC" id="5.1.3.2" evidence="5 10"/>
<dbReference type="SUPFAM" id="SSF51735">
    <property type="entry name" value="NAD(P)-binding Rossmann-fold domains"/>
    <property type="match status" value="1"/>
</dbReference>
<feature type="domain" description="NAD-dependent epimerase/dehydratase" evidence="11">
    <location>
        <begin position="3"/>
        <end position="249"/>
    </location>
</feature>
<dbReference type="Proteomes" id="UP000739538">
    <property type="component" value="Unassembled WGS sequence"/>
</dbReference>
<evidence type="ECO:0000256" key="9">
    <source>
        <dbReference type="ARBA" id="ARBA00023277"/>
    </source>
</evidence>
<dbReference type="PANTHER" id="PTHR43725:SF53">
    <property type="entry name" value="UDP-ARABINOSE 4-EPIMERASE 1"/>
    <property type="match status" value="1"/>
</dbReference>
<keyword evidence="8 10" id="KW-0413">Isomerase</keyword>
<evidence type="ECO:0000256" key="4">
    <source>
        <dbReference type="ARBA" id="ARBA00007637"/>
    </source>
</evidence>
<dbReference type="PANTHER" id="PTHR43725">
    <property type="entry name" value="UDP-GLUCOSE 4-EPIMERASE"/>
    <property type="match status" value="1"/>
</dbReference>
<dbReference type="InterPro" id="IPR001509">
    <property type="entry name" value="Epimerase_deHydtase"/>
</dbReference>
<evidence type="ECO:0000256" key="5">
    <source>
        <dbReference type="ARBA" id="ARBA00013189"/>
    </source>
</evidence>
<protein>
    <recommendedName>
        <fullName evidence="6 10">UDP-glucose 4-epimerase</fullName>
        <ecNumber evidence="5 10">5.1.3.2</ecNumber>
    </recommendedName>
</protein>
<dbReference type="AlphaFoldDB" id="A0A956SCA7"/>
<dbReference type="GO" id="GO:0033499">
    <property type="term" value="P:galactose catabolic process via UDP-galactose, Leloir pathway"/>
    <property type="evidence" value="ECO:0007669"/>
    <property type="project" value="TreeGrafter"/>
</dbReference>
<evidence type="ECO:0000256" key="6">
    <source>
        <dbReference type="ARBA" id="ARBA00018569"/>
    </source>
</evidence>
<evidence type="ECO:0000256" key="7">
    <source>
        <dbReference type="ARBA" id="ARBA00023027"/>
    </source>
</evidence>
<evidence type="ECO:0000313" key="13">
    <source>
        <dbReference type="Proteomes" id="UP000739538"/>
    </source>
</evidence>
<dbReference type="Gene3D" id="3.90.25.10">
    <property type="entry name" value="UDP-galactose 4-epimerase, domain 1"/>
    <property type="match status" value="1"/>
</dbReference>
<evidence type="ECO:0000259" key="11">
    <source>
        <dbReference type="Pfam" id="PF01370"/>
    </source>
</evidence>
<sequence length="326" mass="35914">MAILVTGGAGYIGSAMVERLLASGRSVVVLDNLSRGHREAVPASVPLEVGDVCDPAFVSRVFDTHPVDAVFHFAAESLVGESMTDPGKYFRNNVGGVLTLLETMASHTARRFVLSSTAATYGDPEEVPIQETFPTQPTNPYGESKLICERLLHWFGRIHGIRWTSLRYFNAAGATPTVGEDHSPETHLIPLALDAAFGRRDPLRVFGLDYPTPDGTCVRDYIHIEDLADAHLLALEYQERSEWGIFNLGNGQGFSVLEVIESVQRVSGRRVPWEPAERRAGDPPRLVASSERARKELGWNPKRDSLDEIIASALRWRDAHPNGYGD</sequence>
<dbReference type="Pfam" id="PF01370">
    <property type="entry name" value="Epimerase"/>
    <property type="match status" value="1"/>
</dbReference>
<reference evidence="12" key="2">
    <citation type="journal article" date="2021" name="Microbiome">
        <title>Successional dynamics and alternative stable states in a saline activated sludge microbial community over 9 years.</title>
        <authorList>
            <person name="Wang Y."/>
            <person name="Ye J."/>
            <person name="Ju F."/>
            <person name="Liu L."/>
            <person name="Boyd J.A."/>
            <person name="Deng Y."/>
            <person name="Parks D.H."/>
            <person name="Jiang X."/>
            <person name="Yin X."/>
            <person name="Woodcroft B.J."/>
            <person name="Tyson G.W."/>
            <person name="Hugenholtz P."/>
            <person name="Polz M.F."/>
            <person name="Zhang T."/>
        </authorList>
    </citation>
    <scope>NUCLEOTIDE SEQUENCE</scope>
    <source>
        <strain evidence="12">HKST-UBA02</strain>
    </source>
</reference>
<comment type="caution">
    <text evidence="12">The sequence shown here is derived from an EMBL/GenBank/DDBJ whole genome shotgun (WGS) entry which is preliminary data.</text>
</comment>
<accession>A0A956SCA7</accession>
<comment type="catalytic activity">
    <reaction evidence="1 10">
        <text>UDP-alpha-D-glucose = UDP-alpha-D-galactose</text>
        <dbReference type="Rhea" id="RHEA:22168"/>
        <dbReference type="ChEBI" id="CHEBI:58885"/>
        <dbReference type="ChEBI" id="CHEBI:66914"/>
        <dbReference type="EC" id="5.1.3.2"/>
    </reaction>
</comment>
<evidence type="ECO:0000256" key="10">
    <source>
        <dbReference type="RuleBase" id="RU366046"/>
    </source>
</evidence>
<dbReference type="InterPro" id="IPR036291">
    <property type="entry name" value="NAD(P)-bd_dom_sf"/>
</dbReference>
<comment type="similarity">
    <text evidence="4 10">Belongs to the NAD(P)-dependent epimerase/dehydratase family.</text>
</comment>
<dbReference type="Gene3D" id="3.40.50.720">
    <property type="entry name" value="NAD(P)-binding Rossmann-like Domain"/>
    <property type="match status" value="1"/>
</dbReference>
<keyword evidence="7 10" id="KW-0520">NAD</keyword>
<evidence type="ECO:0000256" key="2">
    <source>
        <dbReference type="ARBA" id="ARBA00001911"/>
    </source>
</evidence>
<dbReference type="InterPro" id="IPR005886">
    <property type="entry name" value="UDP_G4E"/>
</dbReference>
<reference evidence="12" key="1">
    <citation type="submission" date="2020-04" db="EMBL/GenBank/DDBJ databases">
        <authorList>
            <person name="Zhang T."/>
        </authorList>
    </citation>
    <scope>NUCLEOTIDE SEQUENCE</scope>
    <source>
        <strain evidence="12">HKST-UBA02</strain>
    </source>
</reference>
<comment type="pathway">
    <text evidence="3 10">Carbohydrate metabolism; galactose metabolism.</text>
</comment>
<dbReference type="NCBIfam" id="TIGR01179">
    <property type="entry name" value="galE"/>
    <property type="match status" value="1"/>
</dbReference>
<name>A0A956SCA7_UNCEI</name>
<comment type="cofactor">
    <cofactor evidence="2 10">
        <name>NAD(+)</name>
        <dbReference type="ChEBI" id="CHEBI:57540"/>
    </cofactor>
</comment>
<evidence type="ECO:0000256" key="3">
    <source>
        <dbReference type="ARBA" id="ARBA00004947"/>
    </source>
</evidence>
<dbReference type="GO" id="GO:0003978">
    <property type="term" value="F:UDP-glucose 4-epimerase activity"/>
    <property type="evidence" value="ECO:0007669"/>
    <property type="project" value="UniProtKB-UniRule"/>
</dbReference>
<organism evidence="12 13">
    <name type="scientific">Eiseniibacteriota bacterium</name>
    <dbReference type="NCBI Taxonomy" id="2212470"/>
    <lineage>
        <taxon>Bacteria</taxon>
        <taxon>Candidatus Eiseniibacteriota</taxon>
    </lineage>
</organism>